<dbReference type="PROSITE" id="PS50052">
    <property type="entry name" value="GUANYLATE_KINASE_2"/>
    <property type="match status" value="1"/>
</dbReference>
<comment type="similarity">
    <text evidence="1">Belongs to the guanylate kinase family.</text>
</comment>
<organism evidence="5">
    <name type="scientific">Candidatus Kentrum sp. FW</name>
    <dbReference type="NCBI Taxonomy" id="2126338"/>
    <lineage>
        <taxon>Bacteria</taxon>
        <taxon>Pseudomonadati</taxon>
        <taxon>Pseudomonadota</taxon>
        <taxon>Gammaproteobacteria</taxon>
        <taxon>Candidatus Kentrum</taxon>
    </lineage>
</organism>
<dbReference type="GO" id="GO:0004385">
    <property type="term" value="F:GMP kinase activity"/>
    <property type="evidence" value="ECO:0007669"/>
    <property type="project" value="TreeGrafter"/>
</dbReference>
<dbReference type="EMBL" id="CAADFE010000018">
    <property type="protein sequence ID" value="VFJ69177.1"/>
    <property type="molecule type" value="Genomic_DNA"/>
</dbReference>
<protein>
    <submittedName>
        <fullName evidence="5">Guanylate kinase</fullName>
    </submittedName>
</protein>
<evidence type="ECO:0000256" key="1">
    <source>
        <dbReference type="ARBA" id="ARBA00005790"/>
    </source>
</evidence>
<evidence type="ECO:0000256" key="3">
    <source>
        <dbReference type="ARBA" id="ARBA00022777"/>
    </source>
</evidence>
<accession>A0A450TN58</accession>
<name>A0A450TN58_9GAMM</name>
<gene>
    <name evidence="5" type="ORF">BECKFW1821C_GA0114237_101810</name>
</gene>
<dbReference type="Pfam" id="PF00625">
    <property type="entry name" value="Guanylate_kin"/>
    <property type="match status" value="1"/>
</dbReference>
<keyword evidence="3 5" id="KW-0418">Kinase</keyword>
<dbReference type="InterPro" id="IPR008144">
    <property type="entry name" value="Guanylate_kin-like_dom"/>
</dbReference>
<dbReference type="PANTHER" id="PTHR23117:SF13">
    <property type="entry name" value="GUANYLATE KINASE"/>
    <property type="match status" value="1"/>
</dbReference>
<dbReference type="Gene3D" id="3.40.50.300">
    <property type="entry name" value="P-loop containing nucleotide triphosphate hydrolases"/>
    <property type="match status" value="1"/>
</dbReference>
<evidence type="ECO:0000256" key="2">
    <source>
        <dbReference type="ARBA" id="ARBA00022679"/>
    </source>
</evidence>
<sequence>MSSTSDVSPGYLLALTGPSGVGKTTISQRLVTTAADHVRKPPIITTRAPKKHDGDEYRYVTMREFLTLKRDGRLAAEAELPPKNEKRWYGYRIGDLNAVWREGKIPVVITEMHLLQGFVHRYGRGAILSCGLLPPGESRDAMLSVLEHRLHLRNRDTGKSILGRIRNAEHDLAFFSERADLFDYLLVNDDVDSIVSVLEREIRSVIGKIGSL</sequence>
<dbReference type="GO" id="GO:0005829">
    <property type="term" value="C:cytosol"/>
    <property type="evidence" value="ECO:0007669"/>
    <property type="project" value="TreeGrafter"/>
</dbReference>
<reference evidence="5" key="1">
    <citation type="submission" date="2019-02" db="EMBL/GenBank/DDBJ databases">
        <authorList>
            <person name="Gruber-Vodicka R. H."/>
            <person name="Seah K. B. B."/>
        </authorList>
    </citation>
    <scope>NUCLEOTIDE SEQUENCE</scope>
    <source>
        <strain evidence="5">BECK_BZ131</strain>
    </source>
</reference>
<dbReference type="SUPFAM" id="SSF52540">
    <property type="entry name" value="P-loop containing nucleoside triphosphate hydrolases"/>
    <property type="match status" value="1"/>
</dbReference>
<feature type="domain" description="Guanylate kinase-like" evidence="4">
    <location>
        <begin position="10"/>
        <end position="203"/>
    </location>
</feature>
<dbReference type="InterPro" id="IPR008145">
    <property type="entry name" value="GK/Ca_channel_bsu"/>
</dbReference>
<dbReference type="PANTHER" id="PTHR23117">
    <property type="entry name" value="GUANYLATE KINASE-RELATED"/>
    <property type="match status" value="1"/>
</dbReference>
<evidence type="ECO:0000259" key="4">
    <source>
        <dbReference type="PROSITE" id="PS50052"/>
    </source>
</evidence>
<evidence type="ECO:0000313" key="5">
    <source>
        <dbReference type="EMBL" id="VFJ69177.1"/>
    </source>
</evidence>
<dbReference type="SMART" id="SM00072">
    <property type="entry name" value="GuKc"/>
    <property type="match status" value="1"/>
</dbReference>
<dbReference type="InterPro" id="IPR027417">
    <property type="entry name" value="P-loop_NTPase"/>
</dbReference>
<dbReference type="AlphaFoldDB" id="A0A450TN58"/>
<proteinExistence type="inferred from homology"/>
<keyword evidence="2" id="KW-0808">Transferase</keyword>